<evidence type="ECO:0000256" key="1">
    <source>
        <dbReference type="SAM" id="MobiDB-lite"/>
    </source>
</evidence>
<dbReference type="AlphaFoldDB" id="A0AAP0KY45"/>
<keyword evidence="3" id="KW-1185">Reference proteome</keyword>
<feature type="region of interest" description="Disordered" evidence="1">
    <location>
        <begin position="19"/>
        <end position="38"/>
    </location>
</feature>
<dbReference type="EMBL" id="JBBNAF010000003">
    <property type="protein sequence ID" value="KAK9160917.1"/>
    <property type="molecule type" value="Genomic_DNA"/>
</dbReference>
<evidence type="ECO:0000313" key="2">
    <source>
        <dbReference type="EMBL" id="KAK9160917.1"/>
    </source>
</evidence>
<sequence length="176" mass="18739">MEYGGITFSIDGRDGLTLGGQCREGTELSRTPTNGVGFEDNVVHIKGADSSNTSSHSKDEASTSFPGGSTTLDLLPSFRHHVLLDIWRNTDSLNASTMVLKFQFCGISSHTRRRTMPKTNVTAENAIAMADAMIAFLSGVEGEEEDMVTGTTTHSDGAITSTTAVMAPHTSVEHVS</sequence>
<protein>
    <submittedName>
        <fullName evidence="2">Uncharacterized protein</fullName>
    </submittedName>
</protein>
<proteinExistence type="predicted"/>
<accession>A0AAP0KY45</accession>
<organism evidence="2 3">
    <name type="scientific">Stephania yunnanensis</name>
    <dbReference type="NCBI Taxonomy" id="152371"/>
    <lineage>
        <taxon>Eukaryota</taxon>
        <taxon>Viridiplantae</taxon>
        <taxon>Streptophyta</taxon>
        <taxon>Embryophyta</taxon>
        <taxon>Tracheophyta</taxon>
        <taxon>Spermatophyta</taxon>
        <taxon>Magnoliopsida</taxon>
        <taxon>Ranunculales</taxon>
        <taxon>Menispermaceae</taxon>
        <taxon>Menispermoideae</taxon>
        <taxon>Cissampelideae</taxon>
        <taxon>Stephania</taxon>
    </lineage>
</organism>
<feature type="region of interest" description="Disordered" evidence="1">
    <location>
        <begin position="47"/>
        <end position="66"/>
    </location>
</feature>
<reference evidence="2 3" key="1">
    <citation type="submission" date="2024-01" db="EMBL/GenBank/DDBJ databases">
        <title>Genome assemblies of Stephania.</title>
        <authorList>
            <person name="Yang L."/>
        </authorList>
    </citation>
    <scope>NUCLEOTIDE SEQUENCE [LARGE SCALE GENOMIC DNA]</scope>
    <source>
        <strain evidence="2">YNDBR</strain>
        <tissue evidence="2">Leaf</tissue>
    </source>
</reference>
<dbReference type="Proteomes" id="UP001420932">
    <property type="component" value="Unassembled WGS sequence"/>
</dbReference>
<evidence type="ECO:0000313" key="3">
    <source>
        <dbReference type="Proteomes" id="UP001420932"/>
    </source>
</evidence>
<name>A0AAP0KY45_9MAGN</name>
<comment type="caution">
    <text evidence="2">The sequence shown here is derived from an EMBL/GenBank/DDBJ whole genome shotgun (WGS) entry which is preliminary data.</text>
</comment>
<gene>
    <name evidence="2" type="ORF">Syun_007258</name>
</gene>